<evidence type="ECO:0008006" key="4">
    <source>
        <dbReference type="Google" id="ProtNLM"/>
    </source>
</evidence>
<evidence type="ECO:0000313" key="3">
    <source>
        <dbReference type="Proteomes" id="UP001221217"/>
    </source>
</evidence>
<protein>
    <recommendedName>
        <fullName evidence="4">Outer membrane protein beta-barrel domain-containing protein</fullName>
    </recommendedName>
</protein>
<dbReference type="AlphaFoldDB" id="A0AAJ1IED9"/>
<comment type="caution">
    <text evidence="2">The sequence shown here is derived from an EMBL/GenBank/DDBJ whole genome shotgun (WGS) entry which is preliminary data.</text>
</comment>
<reference evidence="2 3" key="1">
    <citation type="submission" date="2022-12" db="EMBL/GenBank/DDBJ databases">
        <title>Metagenome assembled genome from gulf of manar.</title>
        <authorList>
            <person name="Kohli P."/>
            <person name="Pk S."/>
            <person name="Venkata Ramana C."/>
            <person name="Sasikala C."/>
        </authorList>
    </citation>
    <scope>NUCLEOTIDE SEQUENCE [LARGE SCALE GENOMIC DNA]</scope>
    <source>
        <strain evidence="2">JB008</strain>
    </source>
</reference>
<proteinExistence type="predicted"/>
<organism evidence="2 3">
    <name type="scientific">Candidatus Thalassospirochaeta sargassi</name>
    <dbReference type="NCBI Taxonomy" id="3119039"/>
    <lineage>
        <taxon>Bacteria</taxon>
        <taxon>Pseudomonadati</taxon>
        <taxon>Spirochaetota</taxon>
        <taxon>Spirochaetia</taxon>
        <taxon>Spirochaetales</taxon>
        <taxon>Spirochaetaceae</taxon>
        <taxon>Candidatus Thalassospirochaeta</taxon>
    </lineage>
</organism>
<dbReference type="Proteomes" id="UP001221217">
    <property type="component" value="Unassembled WGS sequence"/>
</dbReference>
<accession>A0AAJ1IED9</accession>
<sequence length="283" mass="31613">MKKFSIIFALLFIPFLVFAEGSLINHSDSNIKFFLETELGTTGIQYHTITIGDAGTADTFNFVTEGGQEILYPFERFNLGMTIKNHHRISFLYQPLEVVTESVFEEDRTIDGVTFTAGTEMEMTYSFPFYRITYAYDFFAEDNIDLGLGAALQLRNASIIFKQLNGEQMTVSQNLGLVPALNFIGAYRFNNRFYLSTDITGSYASSAFFNGADFEFAGSLLDASLRTGYTLKNNIDLFLNLRFIGGSASGTSGYDRNNWTDSDSPTTSNYLATTNLSFGLTVR</sequence>
<evidence type="ECO:0000256" key="1">
    <source>
        <dbReference type="SAM" id="SignalP"/>
    </source>
</evidence>
<dbReference type="EMBL" id="JAQQAL010000011">
    <property type="protein sequence ID" value="MDC7226268.1"/>
    <property type="molecule type" value="Genomic_DNA"/>
</dbReference>
<name>A0AAJ1IED9_9SPIO</name>
<feature type="signal peptide" evidence="1">
    <location>
        <begin position="1"/>
        <end position="19"/>
    </location>
</feature>
<feature type="chain" id="PRO_5042570599" description="Outer membrane protein beta-barrel domain-containing protein" evidence="1">
    <location>
        <begin position="20"/>
        <end position="283"/>
    </location>
</feature>
<gene>
    <name evidence="2" type="ORF">PQJ61_05850</name>
</gene>
<keyword evidence="1" id="KW-0732">Signal</keyword>
<evidence type="ECO:0000313" key="2">
    <source>
        <dbReference type="EMBL" id="MDC7226268.1"/>
    </source>
</evidence>